<dbReference type="EMBL" id="KP765243">
    <property type="protein sequence ID" value="AKU47817.1"/>
    <property type="molecule type" value="mRNA"/>
</dbReference>
<evidence type="ECO:0000256" key="4">
    <source>
        <dbReference type="ARBA" id="ARBA00023125"/>
    </source>
</evidence>
<evidence type="ECO:0000256" key="2">
    <source>
        <dbReference type="ARBA" id="ARBA00023015"/>
    </source>
</evidence>
<evidence type="ECO:0000256" key="8">
    <source>
        <dbReference type="ARBA" id="ARBA00024343"/>
    </source>
</evidence>
<sequence>MGTFDYNRPTSNQPCSTSSSVPCDFTRKRKFQRRRDGTESVEETLAKWKEINSKLYPSNEGAKPVRKAPAKGSKKGCMKGKGGPENPLCKYRGVRQRTWGKWVAEIREPNRGRRLWLGTFPTALEAALAYDEAARIMYGPSARLNLPNYPSSSIEDSKEASATTTTTASYTTASTTSSDDHSEVCVKDELEEWSWGGPPLKWEVGEHESKPNNVKNDSMVFKAGVLPTDIKKEAKPEADDFEGGIDINDYLLNLTMDEMFDVRELLGVINSGPVSPADYAMNLGFDTFRSQVENNRIELERPEDLSQHQNSASLYQSQNQEDQSHNGANNDFDFLKPGRQEDSAIAVDDHGFLGLEEFGM</sequence>
<feature type="region of interest" description="Disordered" evidence="9">
    <location>
        <begin position="59"/>
        <end position="82"/>
    </location>
</feature>
<dbReference type="PANTHER" id="PTHR31241:SF62">
    <property type="entry name" value="DEHYDRATION-RESPONSIVE ELEMENT-BINDING PROTEIN 2D"/>
    <property type="match status" value="1"/>
</dbReference>
<dbReference type="InterPro" id="IPR016177">
    <property type="entry name" value="DNA-bd_dom_sf"/>
</dbReference>
<organism evidence="11">
    <name type="scientific">Haloxylon ammodendron</name>
    <dbReference type="NCBI Taxonomy" id="151230"/>
    <lineage>
        <taxon>Eukaryota</taxon>
        <taxon>Viridiplantae</taxon>
        <taxon>Streptophyta</taxon>
        <taxon>Embryophyta</taxon>
        <taxon>Tracheophyta</taxon>
        <taxon>Spermatophyta</taxon>
        <taxon>Magnoliopsida</taxon>
        <taxon>eudicotyledons</taxon>
        <taxon>Gunneridae</taxon>
        <taxon>Pentapetalae</taxon>
        <taxon>Caryophyllales</taxon>
        <taxon>Chenopodiaceae</taxon>
        <taxon>Salsoloideae</taxon>
        <taxon>Salsoleae</taxon>
        <taxon>Haloxylon</taxon>
    </lineage>
</organism>
<evidence type="ECO:0000259" key="10">
    <source>
        <dbReference type="PROSITE" id="PS51032"/>
    </source>
</evidence>
<dbReference type="SMR" id="A0A0K1LXK2"/>
<dbReference type="GO" id="GO:0005634">
    <property type="term" value="C:nucleus"/>
    <property type="evidence" value="ECO:0007669"/>
    <property type="project" value="UniProtKB-SubCell"/>
</dbReference>
<keyword evidence="7" id="KW-0539">Nucleus</keyword>
<evidence type="ECO:0000256" key="1">
    <source>
        <dbReference type="ARBA" id="ARBA00004123"/>
    </source>
</evidence>
<evidence type="ECO:0000256" key="9">
    <source>
        <dbReference type="SAM" id="MobiDB-lite"/>
    </source>
</evidence>
<dbReference type="PROSITE" id="PS51032">
    <property type="entry name" value="AP2_ERF"/>
    <property type="match status" value="1"/>
</dbReference>
<keyword evidence="4" id="KW-0238">DNA-binding</keyword>
<keyword evidence="3" id="KW-0346">Stress response</keyword>
<dbReference type="CDD" id="cd00018">
    <property type="entry name" value="AP2"/>
    <property type="match status" value="1"/>
</dbReference>
<dbReference type="Gene3D" id="3.30.730.10">
    <property type="entry name" value="AP2/ERF domain"/>
    <property type="match status" value="1"/>
</dbReference>
<feature type="compositionally biased region" description="Low complexity" evidence="9">
    <location>
        <begin position="160"/>
        <end position="177"/>
    </location>
</feature>
<feature type="region of interest" description="Disordered" evidence="9">
    <location>
        <begin position="149"/>
        <end position="183"/>
    </location>
</feature>
<feature type="compositionally biased region" description="Basic residues" evidence="9">
    <location>
        <begin position="64"/>
        <end position="78"/>
    </location>
</feature>
<keyword evidence="5" id="KW-0010">Activator</keyword>
<evidence type="ECO:0000256" key="3">
    <source>
        <dbReference type="ARBA" id="ARBA00023016"/>
    </source>
</evidence>
<gene>
    <name evidence="11" type="primary">DREB2A</name>
</gene>
<feature type="region of interest" description="Disordered" evidence="9">
    <location>
        <begin position="303"/>
        <end position="335"/>
    </location>
</feature>
<dbReference type="GO" id="GO:0045893">
    <property type="term" value="P:positive regulation of DNA-templated transcription"/>
    <property type="evidence" value="ECO:0007669"/>
    <property type="project" value="TreeGrafter"/>
</dbReference>
<dbReference type="PANTHER" id="PTHR31241">
    <property type="entry name" value="DEHYDRATION-RESPONSIVE ELEMENT-BINDING PROTEIN 2C"/>
    <property type="match status" value="1"/>
</dbReference>
<dbReference type="InterPro" id="IPR001471">
    <property type="entry name" value="AP2/ERF_dom"/>
</dbReference>
<protein>
    <submittedName>
        <fullName evidence="11">Dehydration responsive element binding transcription factor 2A</fullName>
    </submittedName>
</protein>
<evidence type="ECO:0000256" key="6">
    <source>
        <dbReference type="ARBA" id="ARBA00023163"/>
    </source>
</evidence>
<feature type="region of interest" description="Disordered" evidence="9">
    <location>
        <begin position="1"/>
        <end position="23"/>
    </location>
</feature>
<feature type="compositionally biased region" description="Polar residues" evidence="9">
    <location>
        <begin position="8"/>
        <end position="21"/>
    </location>
</feature>
<comment type="subcellular location">
    <subcellularLocation>
        <location evidence="1">Nucleus</location>
    </subcellularLocation>
</comment>
<comment type="similarity">
    <text evidence="8">Belongs to the AP2/ERF transcription factor family. ERF subfamily.</text>
</comment>
<dbReference type="AlphaFoldDB" id="A0A0K1LXK2"/>
<dbReference type="SMART" id="SM00380">
    <property type="entry name" value="AP2"/>
    <property type="match status" value="1"/>
</dbReference>
<dbReference type="Pfam" id="PF00847">
    <property type="entry name" value="AP2"/>
    <property type="match status" value="1"/>
</dbReference>
<feature type="compositionally biased region" description="Polar residues" evidence="9">
    <location>
        <begin position="307"/>
        <end position="329"/>
    </location>
</feature>
<keyword evidence="2" id="KW-0805">Transcription regulation</keyword>
<proteinExistence type="evidence at transcript level"/>
<feature type="domain" description="AP2/ERF" evidence="10">
    <location>
        <begin position="90"/>
        <end position="147"/>
    </location>
</feature>
<dbReference type="FunFam" id="3.30.730.10:FF:000001">
    <property type="entry name" value="Ethylene-responsive transcription factor 2"/>
    <property type="match status" value="1"/>
</dbReference>
<dbReference type="SUPFAM" id="SSF54171">
    <property type="entry name" value="DNA-binding domain"/>
    <property type="match status" value="1"/>
</dbReference>
<dbReference type="PRINTS" id="PR00367">
    <property type="entry name" value="ETHRSPELEMNT"/>
</dbReference>
<dbReference type="GO" id="GO:0003700">
    <property type="term" value="F:DNA-binding transcription factor activity"/>
    <property type="evidence" value="ECO:0007669"/>
    <property type="project" value="InterPro"/>
</dbReference>
<dbReference type="InterPro" id="IPR036955">
    <property type="entry name" value="AP2/ERF_dom_sf"/>
</dbReference>
<reference evidence="11" key="1">
    <citation type="submission" date="2015-02" db="EMBL/GenBank/DDBJ databases">
        <authorList>
            <person name="Chooi Y.-H."/>
        </authorList>
    </citation>
    <scope>NUCLEOTIDE SEQUENCE</scope>
    <source>
        <tissue evidence="11">Leaf</tissue>
    </source>
</reference>
<evidence type="ECO:0000256" key="7">
    <source>
        <dbReference type="ARBA" id="ARBA00023242"/>
    </source>
</evidence>
<accession>A0A0K1LXK2</accession>
<name>A0A0K1LXK2_9CARY</name>
<evidence type="ECO:0000256" key="5">
    <source>
        <dbReference type="ARBA" id="ARBA00023159"/>
    </source>
</evidence>
<keyword evidence="6" id="KW-0804">Transcription</keyword>
<dbReference type="GO" id="GO:0006950">
    <property type="term" value="P:response to stress"/>
    <property type="evidence" value="ECO:0007669"/>
    <property type="project" value="TreeGrafter"/>
</dbReference>
<evidence type="ECO:0000313" key="11">
    <source>
        <dbReference type="EMBL" id="AKU47817.1"/>
    </source>
</evidence>
<dbReference type="GO" id="GO:0000976">
    <property type="term" value="F:transcription cis-regulatory region binding"/>
    <property type="evidence" value="ECO:0007669"/>
    <property type="project" value="TreeGrafter"/>
</dbReference>